<reference evidence="2" key="1">
    <citation type="submission" date="2022-08" db="EMBL/GenBank/DDBJ databases">
        <authorList>
            <person name="Gutierrez-Valencia J."/>
        </authorList>
    </citation>
    <scope>NUCLEOTIDE SEQUENCE</scope>
</reference>
<dbReference type="EMBL" id="CAMGYJ010000005">
    <property type="protein sequence ID" value="CAI0412507.1"/>
    <property type="molecule type" value="Genomic_DNA"/>
</dbReference>
<feature type="region of interest" description="Disordered" evidence="1">
    <location>
        <begin position="96"/>
        <end position="122"/>
    </location>
</feature>
<dbReference type="Proteomes" id="UP001154282">
    <property type="component" value="Unassembled WGS sequence"/>
</dbReference>
<evidence type="ECO:0000256" key="1">
    <source>
        <dbReference type="SAM" id="MobiDB-lite"/>
    </source>
</evidence>
<keyword evidence="3" id="KW-1185">Reference proteome</keyword>
<sequence length="122" mass="13373">MRRPVRTRLQAVERPDLLPQIQSPFHFPPRTTTTTAASPLRRSQLRPLLSPPAPESSDQAVCFGLLQGLGPVPVRRRVRLRRIGQIVLALQPVHGAVGRPPASALEGQRERQSGCKVSLPAP</sequence>
<protein>
    <submittedName>
        <fullName evidence="2">Uncharacterized protein</fullName>
    </submittedName>
</protein>
<gene>
    <name evidence="2" type="ORF">LITE_LOCUS15575</name>
</gene>
<feature type="region of interest" description="Disordered" evidence="1">
    <location>
        <begin position="20"/>
        <end position="54"/>
    </location>
</feature>
<organism evidence="2 3">
    <name type="scientific">Linum tenue</name>
    <dbReference type="NCBI Taxonomy" id="586396"/>
    <lineage>
        <taxon>Eukaryota</taxon>
        <taxon>Viridiplantae</taxon>
        <taxon>Streptophyta</taxon>
        <taxon>Embryophyta</taxon>
        <taxon>Tracheophyta</taxon>
        <taxon>Spermatophyta</taxon>
        <taxon>Magnoliopsida</taxon>
        <taxon>eudicotyledons</taxon>
        <taxon>Gunneridae</taxon>
        <taxon>Pentapetalae</taxon>
        <taxon>rosids</taxon>
        <taxon>fabids</taxon>
        <taxon>Malpighiales</taxon>
        <taxon>Linaceae</taxon>
        <taxon>Linum</taxon>
    </lineage>
</organism>
<dbReference type="AlphaFoldDB" id="A0AAV0JRA9"/>
<name>A0AAV0JRA9_9ROSI</name>
<feature type="compositionally biased region" description="Low complexity" evidence="1">
    <location>
        <begin position="31"/>
        <end position="48"/>
    </location>
</feature>
<comment type="caution">
    <text evidence="2">The sequence shown here is derived from an EMBL/GenBank/DDBJ whole genome shotgun (WGS) entry which is preliminary data.</text>
</comment>
<accession>A0AAV0JRA9</accession>
<evidence type="ECO:0000313" key="2">
    <source>
        <dbReference type="EMBL" id="CAI0412507.1"/>
    </source>
</evidence>
<proteinExistence type="predicted"/>
<evidence type="ECO:0000313" key="3">
    <source>
        <dbReference type="Proteomes" id="UP001154282"/>
    </source>
</evidence>